<feature type="compositionally biased region" description="Basic and acidic residues" evidence="9">
    <location>
        <begin position="39"/>
        <end position="50"/>
    </location>
</feature>
<dbReference type="Pfam" id="PF04879">
    <property type="entry name" value="Molybdop_Fe4S4"/>
    <property type="match status" value="1"/>
</dbReference>
<evidence type="ECO:0000256" key="4">
    <source>
        <dbReference type="ARBA" id="ARBA00022723"/>
    </source>
</evidence>
<dbReference type="Gene3D" id="3.40.50.740">
    <property type="match status" value="1"/>
</dbReference>
<feature type="region of interest" description="Disordered" evidence="9">
    <location>
        <begin position="29"/>
        <end position="50"/>
    </location>
</feature>
<dbReference type="EMBL" id="CP036526">
    <property type="protein sequence ID" value="QDT08495.1"/>
    <property type="molecule type" value="Genomic_DNA"/>
</dbReference>
<dbReference type="RefSeq" id="WP_145416029.1">
    <property type="nucleotide sequence ID" value="NZ_CP036526.1"/>
</dbReference>
<feature type="domain" description="4Fe-4S Mo/W bis-MGD-type" evidence="10">
    <location>
        <begin position="91"/>
        <end position="147"/>
    </location>
</feature>
<organism evidence="11 12">
    <name type="scientific">Stieleria marina</name>
    <dbReference type="NCBI Taxonomy" id="1930275"/>
    <lineage>
        <taxon>Bacteria</taxon>
        <taxon>Pseudomonadati</taxon>
        <taxon>Planctomycetota</taxon>
        <taxon>Planctomycetia</taxon>
        <taxon>Pirellulales</taxon>
        <taxon>Pirellulaceae</taxon>
        <taxon>Stieleria</taxon>
    </lineage>
</organism>
<dbReference type="Gene3D" id="2.20.25.90">
    <property type="entry name" value="ADC-like domains"/>
    <property type="match status" value="1"/>
</dbReference>
<keyword evidence="4" id="KW-0479">Metal-binding</keyword>
<dbReference type="PROSITE" id="PS51669">
    <property type="entry name" value="4FE4S_MOW_BIS_MGD"/>
    <property type="match status" value="1"/>
</dbReference>
<dbReference type="OrthoDB" id="9803192at2"/>
<dbReference type="Pfam" id="PF01568">
    <property type="entry name" value="Molydop_binding"/>
    <property type="match status" value="1"/>
</dbReference>
<evidence type="ECO:0000313" key="11">
    <source>
        <dbReference type="EMBL" id="QDT08495.1"/>
    </source>
</evidence>
<evidence type="ECO:0000256" key="9">
    <source>
        <dbReference type="SAM" id="MobiDB-lite"/>
    </source>
</evidence>
<proteinExistence type="inferred from homology"/>
<sequence>MSKDQTQESRRRFFALGAAIGASSLLAGLANGQDPKQSGSDKPKRIKQGIDLDKWNRIKATPYRGDMPGVCKLPGPHAKRNWPDRDKYKNVKKIPGMCQLCSTVCGIIGYVKDGRLIKVEGNPNDPNSRGYLCARGQAALNHQYHPERLLYPLKRVGKRGEGKWKRITWDEALDEIAVKLKAIRDSDHPEEFAFHQGRLRSKDAVKRFLVAFGTSTQLNHRALCSGNRRAANLTYLWESDWDLNDVEHTKYILNFGSNAFEAHQGHIPFASRIQKGRFENGAKLVTFDVRMSNTAGASDEWFSPFPGTDGAIALAMGHTILAENLHDVDFIETWTNVSVDELRELLKENTPEWAASVSGVAADDIRRIAIEFAKAAPRATTMCNRGSSAHLNGFYNDRAIGLLNALVGSVGKKGGWCWSPWSGVDPIAKTPPMPPSPKTHSVLEDPPEYPLANVWRRMRVGEIIYLYLLQGRAKLQAYMTYNLDSPITWPEESLTQQVMCDEKLIPFHVCINAFYNETAHYADIVLPWSTYLERWDLDARASYNLRPYVGLRTPMVKPLGESRDVRDFFPELAHRIGDGMEQWYPEKDVREYMEKWSENIPENPTTGKSGLDRLLDEGVWESELEPFYEPYEIQLSKEDLAGSQTDENGIITKDGIGIGIQHGDRAVRGFKTPSRKFEIRSAFVNRIGKNKDCSDLIARSGMTKTSNRPDSHAGHDSEIDEMPIWFLPVEMQNLADDELVMTSFKWNVHNHGRTMNLKWLAEIVHSNPAWLNPKTAERLGIQDGDWIEITSYHSVHLQEKAPHLRREDWKEGTTRHEVSKMRVPIVTMQGIHPSAIAMSNSCGHTQYTSVAQATKEPATAGALVGSDTETYHDDDWQRNMWWEDKSGGDTSKWKPNTGNGWNQNKLLPIAPDPISGQQAFHDTIVRITKIEVESA</sequence>
<protein>
    <submittedName>
        <fullName evidence="11">Polysulfide reductase chain A</fullName>
    </submittedName>
</protein>
<dbReference type="GO" id="GO:0046872">
    <property type="term" value="F:metal ion binding"/>
    <property type="evidence" value="ECO:0007669"/>
    <property type="project" value="UniProtKB-KW"/>
</dbReference>
<dbReference type="InterPro" id="IPR009010">
    <property type="entry name" value="Asp_de-COase-like_dom_sf"/>
</dbReference>
<name>A0A517NMY6_9BACT</name>
<gene>
    <name evidence="11" type="primary">psrA</name>
    <name evidence="11" type="ORF">K239x_04340</name>
</gene>
<dbReference type="PANTHER" id="PTHR43742:SF9">
    <property type="entry name" value="TETRATHIONATE REDUCTASE SUBUNIT A"/>
    <property type="match status" value="1"/>
</dbReference>
<keyword evidence="2" id="KW-0004">4Fe-4S</keyword>
<dbReference type="InterPro" id="IPR050612">
    <property type="entry name" value="Prok_Mopterin_Oxidored"/>
</dbReference>
<dbReference type="GO" id="GO:0016491">
    <property type="term" value="F:oxidoreductase activity"/>
    <property type="evidence" value="ECO:0007669"/>
    <property type="project" value="UniProtKB-KW"/>
</dbReference>
<dbReference type="PANTHER" id="PTHR43742">
    <property type="entry name" value="TRIMETHYLAMINE-N-OXIDE REDUCTASE"/>
    <property type="match status" value="1"/>
</dbReference>
<dbReference type="Proteomes" id="UP000319817">
    <property type="component" value="Chromosome"/>
</dbReference>
<dbReference type="SMART" id="SM00926">
    <property type="entry name" value="Molybdop_Fe4S4"/>
    <property type="match status" value="1"/>
</dbReference>
<dbReference type="InterPro" id="IPR006656">
    <property type="entry name" value="Mopterin_OxRdtase"/>
</dbReference>
<evidence type="ECO:0000313" key="12">
    <source>
        <dbReference type="Proteomes" id="UP000319817"/>
    </source>
</evidence>
<keyword evidence="7" id="KW-0408">Iron</keyword>
<dbReference type="PROSITE" id="PS51318">
    <property type="entry name" value="TAT"/>
    <property type="match status" value="1"/>
</dbReference>
<evidence type="ECO:0000259" key="10">
    <source>
        <dbReference type="PROSITE" id="PS51669"/>
    </source>
</evidence>
<evidence type="ECO:0000256" key="1">
    <source>
        <dbReference type="ARBA" id="ARBA00010312"/>
    </source>
</evidence>
<dbReference type="Gene3D" id="3.40.228.10">
    <property type="entry name" value="Dimethylsulfoxide Reductase, domain 2"/>
    <property type="match status" value="1"/>
</dbReference>
<dbReference type="AlphaFoldDB" id="A0A517NMY6"/>
<dbReference type="Pfam" id="PF00384">
    <property type="entry name" value="Molybdopterin"/>
    <property type="match status" value="1"/>
</dbReference>
<accession>A0A517NMY6</accession>
<keyword evidence="6" id="KW-0560">Oxidoreductase</keyword>
<dbReference type="InterPro" id="IPR006311">
    <property type="entry name" value="TAT_signal"/>
</dbReference>
<keyword evidence="3" id="KW-0500">Molybdenum</keyword>
<dbReference type="GO" id="GO:0043546">
    <property type="term" value="F:molybdopterin cofactor binding"/>
    <property type="evidence" value="ECO:0007669"/>
    <property type="project" value="InterPro"/>
</dbReference>
<evidence type="ECO:0000256" key="2">
    <source>
        <dbReference type="ARBA" id="ARBA00022485"/>
    </source>
</evidence>
<reference evidence="11 12" key="1">
    <citation type="submission" date="2019-02" db="EMBL/GenBank/DDBJ databases">
        <title>Deep-cultivation of Planctomycetes and their phenomic and genomic characterization uncovers novel biology.</title>
        <authorList>
            <person name="Wiegand S."/>
            <person name="Jogler M."/>
            <person name="Boedeker C."/>
            <person name="Pinto D."/>
            <person name="Vollmers J."/>
            <person name="Rivas-Marin E."/>
            <person name="Kohn T."/>
            <person name="Peeters S.H."/>
            <person name="Heuer A."/>
            <person name="Rast P."/>
            <person name="Oberbeckmann S."/>
            <person name="Bunk B."/>
            <person name="Jeske O."/>
            <person name="Meyerdierks A."/>
            <person name="Storesund J.E."/>
            <person name="Kallscheuer N."/>
            <person name="Luecker S."/>
            <person name="Lage O.M."/>
            <person name="Pohl T."/>
            <person name="Merkel B.J."/>
            <person name="Hornburger P."/>
            <person name="Mueller R.-W."/>
            <person name="Bruemmer F."/>
            <person name="Labrenz M."/>
            <person name="Spormann A.M."/>
            <person name="Op den Camp H."/>
            <person name="Overmann J."/>
            <person name="Amann R."/>
            <person name="Jetten M.S.M."/>
            <person name="Mascher T."/>
            <person name="Medema M.H."/>
            <person name="Devos D.P."/>
            <person name="Kaster A.-K."/>
            <person name="Ovreas L."/>
            <person name="Rohde M."/>
            <person name="Galperin M.Y."/>
            <person name="Jogler C."/>
        </authorList>
    </citation>
    <scope>NUCLEOTIDE SEQUENCE [LARGE SCALE GENOMIC DNA]</scope>
    <source>
        <strain evidence="11 12">K23_9</strain>
    </source>
</reference>
<evidence type="ECO:0000256" key="6">
    <source>
        <dbReference type="ARBA" id="ARBA00023002"/>
    </source>
</evidence>
<evidence type="ECO:0000256" key="3">
    <source>
        <dbReference type="ARBA" id="ARBA00022505"/>
    </source>
</evidence>
<dbReference type="Gene3D" id="2.40.40.20">
    <property type="match status" value="1"/>
</dbReference>
<evidence type="ECO:0000256" key="8">
    <source>
        <dbReference type="ARBA" id="ARBA00023014"/>
    </source>
</evidence>
<dbReference type="SUPFAM" id="SSF53706">
    <property type="entry name" value="Formate dehydrogenase/DMSO reductase, domains 1-3"/>
    <property type="match status" value="1"/>
</dbReference>
<keyword evidence="12" id="KW-1185">Reference proteome</keyword>
<evidence type="ECO:0000256" key="7">
    <source>
        <dbReference type="ARBA" id="ARBA00023004"/>
    </source>
</evidence>
<dbReference type="Gene3D" id="3.30.2070.10">
    <property type="entry name" value="Formate dehydrogenase/DMSO reductase"/>
    <property type="match status" value="1"/>
</dbReference>
<evidence type="ECO:0000256" key="5">
    <source>
        <dbReference type="ARBA" id="ARBA00022729"/>
    </source>
</evidence>
<dbReference type="InterPro" id="IPR006963">
    <property type="entry name" value="Mopterin_OxRdtase_4Fe-4S_dom"/>
</dbReference>
<comment type="similarity">
    <text evidence="1">Belongs to the prokaryotic molybdopterin-containing oxidoreductase family.</text>
</comment>
<keyword evidence="5" id="KW-0732">Signal</keyword>
<dbReference type="InterPro" id="IPR006657">
    <property type="entry name" value="MoPterin_dinucl-bd_dom"/>
</dbReference>
<keyword evidence="8" id="KW-0411">Iron-sulfur</keyword>
<dbReference type="GO" id="GO:0051539">
    <property type="term" value="F:4 iron, 4 sulfur cluster binding"/>
    <property type="evidence" value="ECO:0007669"/>
    <property type="project" value="UniProtKB-KW"/>
</dbReference>
<dbReference type="SUPFAM" id="SSF50692">
    <property type="entry name" value="ADC-like"/>
    <property type="match status" value="1"/>
</dbReference>